<sequence>MKVNQVLENVPSNGIIVREEGDIVRVFFDIEKQKAETSKNGEVIVPDGMCTMENVDVFGTRTYDGIVNAIVCDHYPADKMQAIINNHLLESESKEHQAEFAEMQAWRAKAKIVAKEVVSMIV</sequence>
<organism evidence="1">
    <name type="scientific">virus sp. ctKgb28</name>
    <dbReference type="NCBI Taxonomy" id="2826799"/>
    <lineage>
        <taxon>Viruses</taxon>
    </lineage>
</organism>
<accession>A0A8S5R735</accession>
<protein>
    <submittedName>
        <fullName evidence="1">Uncharacterized protein</fullName>
    </submittedName>
</protein>
<reference evidence="1" key="1">
    <citation type="journal article" date="2021" name="Proc. Natl. Acad. Sci. U.S.A.">
        <title>A Catalog of Tens of Thousands of Viruses from Human Metagenomes Reveals Hidden Associations with Chronic Diseases.</title>
        <authorList>
            <person name="Tisza M.J."/>
            <person name="Buck C.B."/>
        </authorList>
    </citation>
    <scope>NUCLEOTIDE SEQUENCE</scope>
    <source>
        <strain evidence="1">CtKgb28</strain>
    </source>
</reference>
<evidence type="ECO:0000313" key="1">
    <source>
        <dbReference type="EMBL" id="DAE27230.1"/>
    </source>
</evidence>
<proteinExistence type="predicted"/>
<dbReference type="EMBL" id="BK015832">
    <property type="protein sequence ID" value="DAE27230.1"/>
    <property type="molecule type" value="Genomic_DNA"/>
</dbReference>
<name>A0A8S5R735_9VIRU</name>